<keyword evidence="1 2" id="KW-0808">Transferase</keyword>
<sequence length="396" mass="43292">MPGPLEGIRVLDLSRVLAGPFCTMILGDLGADVIKVEQPGSGDDTRQWGPPWAGGESAYYLCVNRNKRSITLNLKHERGREILVELARDSDVVVENFRVGMLDRMGIGYQALAARYPRLIWCSITGYGLDGPYAERAGYDFVAQGEGGLMSITGEPDGEPMKVGVAIVDLFTGLYAASAILAALHARSQTGRGQLIDVALLPSTVAMLANVGSNYLVSGQIPKRYGNAHPNIVPYQTFRARDRWMTVAVGNDRQFRQLCRILGMEELADDPRFATNPQRVAHRDELIPLLQTVFETRDADDWLAAMTEAGIPCGPINTLDRVFSHPQILHRGMVIEVPHPTAGSVRLAGPPFVLSETPAGVRSHPPLLGEHTEDILRERLGLSTIEIARLREEGAI</sequence>
<dbReference type="GO" id="GO:0008410">
    <property type="term" value="F:CoA-transferase activity"/>
    <property type="evidence" value="ECO:0007669"/>
    <property type="project" value="TreeGrafter"/>
</dbReference>
<dbReference type="EMBL" id="DSIY01000329">
    <property type="protein sequence ID" value="HEG92560.1"/>
    <property type="molecule type" value="Genomic_DNA"/>
</dbReference>
<dbReference type="InterPro" id="IPR050483">
    <property type="entry name" value="CoA-transferase_III_domain"/>
</dbReference>
<evidence type="ECO:0000313" key="2">
    <source>
        <dbReference type="EMBL" id="HEG92560.1"/>
    </source>
</evidence>
<reference evidence="2" key="1">
    <citation type="journal article" date="2020" name="mSystems">
        <title>Genome- and Community-Level Interaction Insights into Carbon Utilization and Element Cycling Functions of Hydrothermarchaeota in Hydrothermal Sediment.</title>
        <authorList>
            <person name="Zhou Z."/>
            <person name="Liu Y."/>
            <person name="Xu W."/>
            <person name="Pan J."/>
            <person name="Luo Z.H."/>
            <person name="Li M."/>
        </authorList>
    </citation>
    <scope>NUCLEOTIDE SEQUENCE [LARGE SCALE GENOMIC DNA]</scope>
    <source>
        <strain evidence="2">SpSt-210</strain>
    </source>
</reference>
<gene>
    <name evidence="2" type="ORF">ENP34_14150</name>
</gene>
<dbReference type="InterPro" id="IPR023606">
    <property type="entry name" value="CoA-Trfase_III_dom_1_sf"/>
</dbReference>
<dbReference type="Gene3D" id="3.40.50.10540">
    <property type="entry name" value="Crotonobetainyl-coa:carnitine coa-transferase, domain 1"/>
    <property type="match status" value="1"/>
</dbReference>
<dbReference type="Pfam" id="PF02515">
    <property type="entry name" value="CoA_transf_3"/>
    <property type="match status" value="1"/>
</dbReference>
<dbReference type="InterPro" id="IPR044855">
    <property type="entry name" value="CoA-Trfase_III_dom3_sf"/>
</dbReference>
<dbReference type="Gene3D" id="3.30.1540.10">
    <property type="entry name" value="formyl-coa transferase, domain 3"/>
    <property type="match status" value="1"/>
</dbReference>
<dbReference type="PANTHER" id="PTHR48207:SF3">
    <property type="entry name" value="SUCCINATE--HYDROXYMETHYLGLUTARATE COA-TRANSFERASE"/>
    <property type="match status" value="1"/>
</dbReference>
<protein>
    <submittedName>
        <fullName evidence="2">CoA transferase</fullName>
    </submittedName>
</protein>
<dbReference type="InterPro" id="IPR003673">
    <property type="entry name" value="CoA-Trfase_fam_III"/>
</dbReference>
<accession>A0A831X9R7</accession>
<proteinExistence type="predicted"/>
<name>A0A831X9R7_9BACT</name>
<dbReference type="SUPFAM" id="SSF89796">
    <property type="entry name" value="CoA-transferase family III (CaiB/BaiF)"/>
    <property type="match status" value="1"/>
</dbReference>
<dbReference type="AlphaFoldDB" id="A0A831X9R7"/>
<comment type="caution">
    <text evidence="2">The sequence shown here is derived from an EMBL/GenBank/DDBJ whole genome shotgun (WGS) entry which is preliminary data.</text>
</comment>
<organism evidence="2">
    <name type="scientific">Thermorudis peleae</name>
    <dbReference type="NCBI Taxonomy" id="1382356"/>
    <lineage>
        <taxon>Bacteria</taxon>
        <taxon>Pseudomonadati</taxon>
        <taxon>Thermomicrobiota</taxon>
        <taxon>Thermomicrobia</taxon>
        <taxon>Thermomicrobia incertae sedis</taxon>
        <taxon>Thermorudis</taxon>
    </lineage>
</organism>
<evidence type="ECO:0000256" key="1">
    <source>
        <dbReference type="ARBA" id="ARBA00022679"/>
    </source>
</evidence>
<dbReference type="PANTHER" id="PTHR48207">
    <property type="entry name" value="SUCCINATE--HYDROXYMETHYLGLUTARATE COA-TRANSFERASE"/>
    <property type="match status" value="1"/>
</dbReference>